<reference evidence="12 13" key="1">
    <citation type="journal article" date="2019" name="Nat. Ecol. Evol.">
        <title>Megaphylogeny resolves global patterns of mushroom evolution.</title>
        <authorList>
            <person name="Varga T."/>
            <person name="Krizsan K."/>
            <person name="Foldi C."/>
            <person name="Dima B."/>
            <person name="Sanchez-Garcia M."/>
            <person name="Sanchez-Ramirez S."/>
            <person name="Szollosi G.J."/>
            <person name="Szarkandi J.G."/>
            <person name="Papp V."/>
            <person name="Albert L."/>
            <person name="Andreopoulos W."/>
            <person name="Angelini C."/>
            <person name="Antonin V."/>
            <person name="Barry K.W."/>
            <person name="Bougher N.L."/>
            <person name="Buchanan P."/>
            <person name="Buyck B."/>
            <person name="Bense V."/>
            <person name="Catcheside P."/>
            <person name="Chovatia M."/>
            <person name="Cooper J."/>
            <person name="Damon W."/>
            <person name="Desjardin D."/>
            <person name="Finy P."/>
            <person name="Geml J."/>
            <person name="Haridas S."/>
            <person name="Hughes K."/>
            <person name="Justo A."/>
            <person name="Karasinski D."/>
            <person name="Kautmanova I."/>
            <person name="Kiss B."/>
            <person name="Kocsube S."/>
            <person name="Kotiranta H."/>
            <person name="LaButti K.M."/>
            <person name="Lechner B.E."/>
            <person name="Liimatainen K."/>
            <person name="Lipzen A."/>
            <person name="Lukacs Z."/>
            <person name="Mihaltcheva S."/>
            <person name="Morgado L.N."/>
            <person name="Niskanen T."/>
            <person name="Noordeloos M.E."/>
            <person name="Ohm R.A."/>
            <person name="Ortiz-Santana B."/>
            <person name="Ovrebo C."/>
            <person name="Racz N."/>
            <person name="Riley R."/>
            <person name="Savchenko A."/>
            <person name="Shiryaev A."/>
            <person name="Soop K."/>
            <person name="Spirin V."/>
            <person name="Szebenyi C."/>
            <person name="Tomsovsky M."/>
            <person name="Tulloss R.E."/>
            <person name="Uehling J."/>
            <person name="Grigoriev I.V."/>
            <person name="Vagvolgyi C."/>
            <person name="Papp T."/>
            <person name="Martin F.M."/>
            <person name="Miettinen O."/>
            <person name="Hibbett D.S."/>
            <person name="Nagy L.G."/>
        </authorList>
    </citation>
    <scope>NUCLEOTIDE SEQUENCE [LARGE SCALE GENOMIC DNA]</scope>
    <source>
        <strain evidence="12 13">HHB13444</strain>
    </source>
</reference>
<accession>A0A5C3Q021</accession>
<proteinExistence type="inferred from homology"/>
<evidence type="ECO:0000256" key="7">
    <source>
        <dbReference type="ARBA" id="ARBA00022989"/>
    </source>
</evidence>
<protein>
    <submittedName>
        <fullName evidence="12">Glycosyltransferase family 31 protein</fullName>
    </submittedName>
</protein>
<keyword evidence="7 11" id="KW-1133">Transmembrane helix</keyword>
<evidence type="ECO:0000256" key="5">
    <source>
        <dbReference type="ARBA" id="ARBA00022692"/>
    </source>
</evidence>
<feature type="compositionally biased region" description="Low complexity" evidence="10">
    <location>
        <begin position="117"/>
        <end position="129"/>
    </location>
</feature>
<evidence type="ECO:0000313" key="13">
    <source>
        <dbReference type="Proteomes" id="UP000308197"/>
    </source>
</evidence>
<feature type="compositionally biased region" description="Low complexity" evidence="10">
    <location>
        <begin position="781"/>
        <end position="796"/>
    </location>
</feature>
<dbReference type="GO" id="GO:0016758">
    <property type="term" value="F:hexosyltransferase activity"/>
    <property type="evidence" value="ECO:0007669"/>
    <property type="project" value="InterPro"/>
</dbReference>
<keyword evidence="6" id="KW-0735">Signal-anchor</keyword>
<evidence type="ECO:0000313" key="12">
    <source>
        <dbReference type="EMBL" id="TFK93478.1"/>
    </source>
</evidence>
<dbReference type="Proteomes" id="UP000308197">
    <property type="component" value="Unassembled WGS sequence"/>
</dbReference>
<feature type="transmembrane region" description="Helical" evidence="11">
    <location>
        <begin position="208"/>
        <end position="232"/>
    </location>
</feature>
<sequence>MSFVRDIFSSTTRTNVPLTVVTTPQGHDYSHQDGSPEPGPSTANPTVRPSPRRTHSLPEPPVPPYDEDEEDFNARAVPRRSADRSRLYPPSAGETTQSVCSTATSTPVPSRSPSPFPFYYSGTSSCSSDSESEPESPLLGRPRRPTTSWRNGERSRWSLRLGSRGSSAGGTDVWRPRRRWRDVSWGVRSCKRLLRRLVRHPFFPKTPVTILLTLLFLTIFGVSLTFLLIYILNPDKEPLPWRGYCTLPQHSAGPPSLSLSPTALLQTPIPTNITAPSFPPPDFDTLAPAGVFVGVFSMDTSVERRMLVRSTWAKHVRSREGASAGDDGAATSRTIVRFILGQPNKEWERRVKLEMETYNDMIILPITESMNHGKTHAFFSWAANHSWVPPLYYDDFTQVPTNFTYLNASTPAPALASHDPLPAHKDQVINSPPKPWVRPDFVVKADDDSFVMLAELEARLRVELHKEPLPPPPPPPSKVSQPQVQPRGDGDEAQVLDYNQIAAYFDFSLPSYVTRTPPTLAALPTVPAEPPSRDPLVFWGYLVKNRFMAGELYALSYALVDWVANDPLVKTMTRGAEDKQTSKWIRAHPRAEQVRWSSERCWIYDHPRAGTVYSHGFLFPSEVKRVQEGALRDLQRLAQQAAKTDLSTSTYATPAGQWVAPPEKWRHSTVSKFGVRYSPPVGESNLDYSVEALVEGSDMSTVHEDGSMTPDLAWKYREGRRRRYEGKRVGGTVVVHFIKKNMWFLETAAAMLHGDDVTPLEEALDHAHGKKLPKDDHADTDPQPAGSSSSPDAGPSVESDSISTQKRTHTNTRTMVRRSRRALGQ</sequence>
<dbReference type="GO" id="GO:0000139">
    <property type="term" value="C:Golgi membrane"/>
    <property type="evidence" value="ECO:0007669"/>
    <property type="project" value="UniProtKB-SubCell"/>
</dbReference>
<gene>
    <name evidence="12" type="ORF">K466DRAFT_537972</name>
</gene>
<dbReference type="GO" id="GO:0051072">
    <property type="term" value="P:4,6-pyruvylated galactose residue biosynthetic process"/>
    <property type="evidence" value="ECO:0007669"/>
    <property type="project" value="TreeGrafter"/>
</dbReference>
<evidence type="ECO:0000256" key="1">
    <source>
        <dbReference type="ARBA" id="ARBA00004323"/>
    </source>
</evidence>
<evidence type="ECO:0000256" key="8">
    <source>
        <dbReference type="ARBA" id="ARBA00023034"/>
    </source>
</evidence>
<keyword evidence="5 11" id="KW-0812">Transmembrane</keyword>
<evidence type="ECO:0000256" key="9">
    <source>
        <dbReference type="ARBA" id="ARBA00023136"/>
    </source>
</evidence>
<dbReference type="PANTHER" id="PTHR11214">
    <property type="entry name" value="BETA-1,3-N-ACETYLGLUCOSAMINYLTRANSFERASE"/>
    <property type="match status" value="1"/>
</dbReference>
<organism evidence="12 13">
    <name type="scientific">Polyporus arcularius HHB13444</name>
    <dbReference type="NCBI Taxonomy" id="1314778"/>
    <lineage>
        <taxon>Eukaryota</taxon>
        <taxon>Fungi</taxon>
        <taxon>Dikarya</taxon>
        <taxon>Basidiomycota</taxon>
        <taxon>Agaricomycotina</taxon>
        <taxon>Agaricomycetes</taxon>
        <taxon>Polyporales</taxon>
        <taxon>Polyporaceae</taxon>
        <taxon>Polyporus</taxon>
    </lineage>
</organism>
<feature type="region of interest" description="Disordered" evidence="10">
    <location>
        <begin position="465"/>
        <end position="490"/>
    </location>
</feature>
<evidence type="ECO:0000256" key="6">
    <source>
        <dbReference type="ARBA" id="ARBA00022968"/>
    </source>
</evidence>
<keyword evidence="4 12" id="KW-0808">Transferase</keyword>
<dbReference type="InParanoid" id="A0A5C3Q021"/>
<evidence type="ECO:0000256" key="4">
    <source>
        <dbReference type="ARBA" id="ARBA00022679"/>
    </source>
</evidence>
<dbReference type="AlphaFoldDB" id="A0A5C3Q021"/>
<evidence type="ECO:0000256" key="11">
    <source>
        <dbReference type="SAM" id="Phobius"/>
    </source>
</evidence>
<dbReference type="InterPro" id="IPR002659">
    <property type="entry name" value="Glyco_trans_31"/>
</dbReference>
<evidence type="ECO:0000256" key="3">
    <source>
        <dbReference type="ARBA" id="ARBA00022676"/>
    </source>
</evidence>
<dbReference type="EMBL" id="ML210981">
    <property type="protein sequence ID" value="TFK93478.1"/>
    <property type="molecule type" value="Genomic_DNA"/>
</dbReference>
<evidence type="ECO:0000256" key="2">
    <source>
        <dbReference type="ARBA" id="ARBA00008661"/>
    </source>
</evidence>
<keyword evidence="9 11" id="KW-0472">Membrane</keyword>
<keyword evidence="13" id="KW-1185">Reference proteome</keyword>
<feature type="region of interest" description="Disordered" evidence="10">
    <location>
        <begin position="764"/>
        <end position="825"/>
    </location>
</feature>
<evidence type="ECO:0000256" key="10">
    <source>
        <dbReference type="SAM" id="MobiDB-lite"/>
    </source>
</evidence>
<dbReference type="STRING" id="1314778.A0A5C3Q021"/>
<keyword evidence="8" id="KW-0333">Golgi apparatus</keyword>
<comment type="subcellular location">
    <subcellularLocation>
        <location evidence="1">Golgi apparatus membrane</location>
        <topology evidence="1">Single-pass type II membrane protein</topology>
    </subcellularLocation>
</comment>
<comment type="similarity">
    <text evidence="2">Belongs to the glycosyltransferase 31 family.</text>
</comment>
<dbReference type="PANTHER" id="PTHR11214:SF333">
    <property type="entry name" value="GLYCOSYLTRANSFERASE FAMILY 31 PROTEIN"/>
    <property type="match status" value="1"/>
</dbReference>
<name>A0A5C3Q021_9APHY</name>
<keyword evidence="3" id="KW-0328">Glycosyltransferase</keyword>
<feature type="region of interest" description="Disordered" evidence="10">
    <location>
        <begin position="18"/>
        <end position="151"/>
    </location>
</feature>
<feature type="compositionally biased region" description="Basic and acidic residues" evidence="10">
    <location>
        <begin position="764"/>
        <end position="780"/>
    </location>
</feature>
<feature type="compositionally biased region" description="Basic residues" evidence="10">
    <location>
        <begin position="806"/>
        <end position="825"/>
    </location>
</feature>